<dbReference type="Proteomes" id="UP000186026">
    <property type="component" value="Unassembled WGS sequence"/>
</dbReference>
<dbReference type="OrthoDB" id="9791837at2"/>
<keyword evidence="1" id="KW-0808">Transferase</keyword>
<dbReference type="SUPFAM" id="SSF53335">
    <property type="entry name" value="S-adenosyl-L-methionine-dependent methyltransferases"/>
    <property type="match status" value="1"/>
</dbReference>
<organism evidence="1 2">
    <name type="scientific">Belliella pelovolcani</name>
    <dbReference type="NCBI Taxonomy" id="529505"/>
    <lineage>
        <taxon>Bacteria</taxon>
        <taxon>Pseudomonadati</taxon>
        <taxon>Bacteroidota</taxon>
        <taxon>Cytophagia</taxon>
        <taxon>Cytophagales</taxon>
        <taxon>Cyclobacteriaceae</taxon>
        <taxon>Belliella</taxon>
    </lineage>
</organism>
<protein>
    <submittedName>
        <fullName evidence="1">Methyltransferase domain-containing protein</fullName>
    </submittedName>
</protein>
<dbReference type="PANTHER" id="PTHR43861">
    <property type="entry name" value="TRANS-ACONITATE 2-METHYLTRANSFERASE-RELATED"/>
    <property type="match status" value="1"/>
</dbReference>
<dbReference type="GO" id="GO:0008168">
    <property type="term" value="F:methyltransferase activity"/>
    <property type="evidence" value="ECO:0007669"/>
    <property type="project" value="UniProtKB-KW"/>
</dbReference>
<keyword evidence="1" id="KW-0489">Methyltransferase</keyword>
<dbReference type="Gene3D" id="3.40.50.150">
    <property type="entry name" value="Vaccinia Virus protein VP39"/>
    <property type="match status" value="1"/>
</dbReference>
<dbReference type="CDD" id="cd02440">
    <property type="entry name" value="AdoMet_MTases"/>
    <property type="match status" value="1"/>
</dbReference>
<evidence type="ECO:0000313" key="2">
    <source>
        <dbReference type="Proteomes" id="UP000186026"/>
    </source>
</evidence>
<accession>A0A1N7KHU2</accession>
<evidence type="ECO:0000313" key="1">
    <source>
        <dbReference type="EMBL" id="SIS61054.1"/>
    </source>
</evidence>
<dbReference type="GO" id="GO:0032259">
    <property type="term" value="P:methylation"/>
    <property type="evidence" value="ECO:0007669"/>
    <property type="project" value="UniProtKB-KW"/>
</dbReference>
<keyword evidence="2" id="KW-1185">Reference proteome</keyword>
<dbReference type="EMBL" id="FTOP01000002">
    <property type="protein sequence ID" value="SIS61054.1"/>
    <property type="molecule type" value="Genomic_DNA"/>
</dbReference>
<dbReference type="AlphaFoldDB" id="A0A1N7KHU2"/>
<dbReference type="RefSeq" id="WP_084565778.1">
    <property type="nucleotide sequence ID" value="NZ_FTOP01000002.1"/>
</dbReference>
<dbReference type="STRING" id="529505.SAMN05421761_10285"/>
<proteinExistence type="predicted"/>
<name>A0A1N7KHU2_9BACT</name>
<gene>
    <name evidence="1" type="ORF">SAMN05421761_10285</name>
</gene>
<sequence length="307" mass="36464">MSEKFKCLVCDSYEKRKSYFIPENMFGWKHLFLYEECVDCRSLQIKDIPINLEDYYSNQYYTSKDLIFSNPLKIFYKRLRWKLFKRNIFRFKKIKFLDWISPLDLNLNDKIADIGCGNGQLLYEMYCSGFSNLHGYDPFLNKELSMNGLVLEKCQLEEIKESFDVIMLHHSFEHMPDPKSSFKKLASLLNPNGKLLIRVPVTDAEIWEKENINWFQLDAPRHLFIPSVKAMRIMGDLEGLSLTKIIFDSNEKQFVITEMYKKGFSLKDSDPEKFVNRKMKMELLMKAKLLNKIQKGDQACFYFKKAR</sequence>
<reference evidence="2" key="1">
    <citation type="submission" date="2017-01" db="EMBL/GenBank/DDBJ databases">
        <authorList>
            <person name="Varghese N."/>
            <person name="Submissions S."/>
        </authorList>
    </citation>
    <scope>NUCLEOTIDE SEQUENCE [LARGE SCALE GENOMIC DNA]</scope>
    <source>
        <strain evidence="2">DSM 46698</strain>
    </source>
</reference>
<dbReference type="Pfam" id="PF13489">
    <property type="entry name" value="Methyltransf_23"/>
    <property type="match status" value="1"/>
</dbReference>
<dbReference type="InterPro" id="IPR029063">
    <property type="entry name" value="SAM-dependent_MTases_sf"/>
</dbReference>